<sequence>MLSYVSGFCLPITCHVDAVKSLANRFSDEFLGFSEKSEILLSIEDTNCHGRNERWEHSKRFLIIATTTIILLLLLATVVDIYVVNKESGTAAEIEDNECTFSGSDLNMPFDTLEKVNCFNAPSLVLTYKPVPDLSRSLAKPAIFLDIRTYFPKAALSEYCKGYTLLEWSQGYQYVMGNTRSFITVHSAIHGQSQHISP</sequence>
<evidence type="ECO:0000313" key="2">
    <source>
        <dbReference type="EMBL" id="VDM68867.1"/>
    </source>
</evidence>
<reference evidence="2 3" key="1">
    <citation type="submission" date="2018-11" db="EMBL/GenBank/DDBJ databases">
        <authorList>
            <consortium name="Pathogen Informatics"/>
        </authorList>
    </citation>
    <scope>NUCLEOTIDE SEQUENCE [LARGE SCALE GENOMIC DNA]</scope>
</reference>
<keyword evidence="1" id="KW-0812">Transmembrane</keyword>
<evidence type="ECO:0000256" key="1">
    <source>
        <dbReference type="SAM" id="Phobius"/>
    </source>
</evidence>
<dbReference type="EMBL" id="UYYB01010264">
    <property type="protein sequence ID" value="VDM68867.1"/>
    <property type="molecule type" value="Genomic_DNA"/>
</dbReference>
<evidence type="ECO:0000313" key="3">
    <source>
        <dbReference type="Proteomes" id="UP000270094"/>
    </source>
</evidence>
<feature type="transmembrane region" description="Helical" evidence="1">
    <location>
        <begin position="61"/>
        <end position="84"/>
    </location>
</feature>
<keyword evidence="1" id="KW-1133">Transmembrane helix</keyword>
<proteinExistence type="predicted"/>
<dbReference type="OrthoDB" id="5870292at2759"/>
<organism evidence="2 3">
    <name type="scientific">Strongylus vulgaris</name>
    <name type="common">Blood worm</name>
    <dbReference type="NCBI Taxonomy" id="40348"/>
    <lineage>
        <taxon>Eukaryota</taxon>
        <taxon>Metazoa</taxon>
        <taxon>Ecdysozoa</taxon>
        <taxon>Nematoda</taxon>
        <taxon>Chromadorea</taxon>
        <taxon>Rhabditida</taxon>
        <taxon>Rhabditina</taxon>
        <taxon>Rhabditomorpha</taxon>
        <taxon>Strongyloidea</taxon>
        <taxon>Strongylidae</taxon>
        <taxon>Strongylus</taxon>
    </lineage>
</organism>
<dbReference type="AlphaFoldDB" id="A0A3P7IXC3"/>
<dbReference type="Proteomes" id="UP000270094">
    <property type="component" value="Unassembled WGS sequence"/>
</dbReference>
<protein>
    <submittedName>
        <fullName evidence="2">Uncharacterized protein</fullName>
    </submittedName>
</protein>
<keyword evidence="1" id="KW-0472">Membrane</keyword>
<name>A0A3P7IXC3_STRVU</name>
<accession>A0A3P7IXC3</accession>
<gene>
    <name evidence="2" type="ORF">SVUK_LOCUS3865</name>
</gene>
<keyword evidence="3" id="KW-1185">Reference proteome</keyword>